<dbReference type="Gene3D" id="3.40.50.150">
    <property type="entry name" value="Vaccinia Virus protein VP39"/>
    <property type="match status" value="1"/>
</dbReference>
<dbReference type="SUPFAM" id="SSF53335">
    <property type="entry name" value="S-adenosyl-L-methionine-dependent methyltransferases"/>
    <property type="match status" value="1"/>
</dbReference>
<dbReference type="InterPro" id="IPR024775">
    <property type="entry name" value="DinB-like"/>
</dbReference>
<dbReference type="Gene3D" id="1.20.120.450">
    <property type="entry name" value="dinb family like domain"/>
    <property type="match status" value="1"/>
</dbReference>
<dbReference type="Pfam" id="PF13489">
    <property type="entry name" value="Methyltransf_23"/>
    <property type="match status" value="1"/>
</dbReference>
<sequence length="378" mass="41741">MSVIEPDTKDWTWVLQRPCEECGFDAARVERSQIGALVRGNARTWVEVLRAPGATARTSATTWSVLEYACHVRDVHAVFGERLALMLREDDPAFANWDQDETAIEQDYAHDDPAAVTAALATAAEAVAAAFDAVPGDAWSRRGTRSNGSEFTVDSLARYLLHDLLHHAWDVRDAVSAITVAAYDSRALDYSLAASDVPPWLRDRVQQLRERLGEGARVLEIGSGGGRDARILEELGLVVRRTDITPAFAELLRAEGHAADLLDPLHDDLDDPRDPGAPYDAVWANACLLHVERMDLPRLLARLHAAVRPDGLLAATLKEGDGDLWSTHGTIDTPRRFVLWREEPLRAALHDAGWSVESVGHRIGIRDTPWLEVVARRS</sequence>
<proteinExistence type="predicted"/>
<name>A0A6J6QCU6_9ZZZZ</name>
<dbReference type="PANTHER" id="PTHR43861:SF1">
    <property type="entry name" value="TRANS-ACONITATE 2-METHYLTRANSFERASE"/>
    <property type="match status" value="1"/>
</dbReference>
<evidence type="ECO:0000259" key="1">
    <source>
        <dbReference type="Pfam" id="PF12867"/>
    </source>
</evidence>
<reference evidence="2" key="1">
    <citation type="submission" date="2020-05" db="EMBL/GenBank/DDBJ databases">
        <authorList>
            <person name="Chiriac C."/>
            <person name="Salcher M."/>
            <person name="Ghai R."/>
            <person name="Kavagutti S V."/>
        </authorList>
    </citation>
    <scope>NUCLEOTIDE SEQUENCE</scope>
</reference>
<dbReference type="CDD" id="cd02440">
    <property type="entry name" value="AdoMet_MTases"/>
    <property type="match status" value="1"/>
</dbReference>
<organism evidence="2">
    <name type="scientific">freshwater metagenome</name>
    <dbReference type="NCBI Taxonomy" id="449393"/>
    <lineage>
        <taxon>unclassified sequences</taxon>
        <taxon>metagenomes</taxon>
        <taxon>ecological metagenomes</taxon>
    </lineage>
</organism>
<protein>
    <submittedName>
        <fullName evidence="2">Unannotated protein</fullName>
    </submittedName>
</protein>
<gene>
    <name evidence="2" type="ORF">UFOPK2579_01316</name>
</gene>
<accession>A0A6J6QCU6</accession>
<dbReference type="InterPro" id="IPR029063">
    <property type="entry name" value="SAM-dependent_MTases_sf"/>
</dbReference>
<dbReference type="EMBL" id="CAEZXR010000144">
    <property type="protein sequence ID" value="CAB4708586.1"/>
    <property type="molecule type" value="Genomic_DNA"/>
</dbReference>
<dbReference type="AlphaFoldDB" id="A0A6J6QCU6"/>
<dbReference type="Pfam" id="PF12867">
    <property type="entry name" value="DinB_2"/>
    <property type="match status" value="1"/>
</dbReference>
<dbReference type="SUPFAM" id="SSF109854">
    <property type="entry name" value="DinB/YfiT-like putative metalloenzymes"/>
    <property type="match status" value="1"/>
</dbReference>
<dbReference type="PANTHER" id="PTHR43861">
    <property type="entry name" value="TRANS-ACONITATE 2-METHYLTRANSFERASE-RELATED"/>
    <property type="match status" value="1"/>
</dbReference>
<dbReference type="InterPro" id="IPR034660">
    <property type="entry name" value="DinB/YfiT-like"/>
</dbReference>
<feature type="domain" description="DinB-like" evidence="1">
    <location>
        <begin position="39"/>
        <end position="168"/>
    </location>
</feature>
<evidence type="ECO:0000313" key="2">
    <source>
        <dbReference type="EMBL" id="CAB4708586.1"/>
    </source>
</evidence>